<name>A0AAV2QJH4_MEGNR</name>
<evidence type="ECO:0000313" key="1">
    <source>
        <dbReference type="EMBL" id="CAL4087998.1"/>
    </source>
</evidence>
<dbReference type="AlphaFoldDB" id="A0AAV2QJH4"/>
<protein>
    <submittedName>
        <fullName evidence="1">Uncharacterized protein</fullName>
    </submittedName>
</protein>
<keyword evidence="2" id="KW-1185">Reference proteome</keyword>
<evidence type="ECO:0000313" key="2">
    <source>
        <dbReference type="Proteomes" id="UP001497623"/>
    </source>
</evidence>
<proteinExistence type="predicted"/>
<organism evidence="1 2">
    <name type="scientific">Meganyctiphanes norvegica</name>
    <name type="common">Northern krill</name>
    <name type="synonym">Thysanopoda norvegica</name>
    <dbReference type="NCBI Taxonomy" id="48144"/>
    <lineage>
        <taxon>Eukaryota</taxon>
        <taxon>Metazoa</taxon>
        <taxon>Ecdysozoa</taxon>
        <taxon>Arthropoda</taxon>
        <taxon>Crustacea</taxon>
        <taxon>Multicrustacea</taxon>
        <taxon>Malacostraca</taxon>
        <taxon>Eumalacostraca</taxon>
        <taxon>Eucarida</taxon>
        <taxon>Euphausiacea</taxon>
        <taxon>Euphausiidae</taxon>
        <taxon>Meganyctiphanes</taxon>
    </lineage>
</organism>
<accession>A0AAV2QJH4</accession>
<dbReference type="Proteomes" id="UP001497623">
    <property type="component" value="Unassembled WGS sequence"/>
</dbReference>
<sequence length="106" mass="11910">MLTPSMVVPSVRVIVSPSSCHEGEFCSSGFPMHVHLVLVGLNFILHFFDYDSHIFISFCSPVVVVLKRFMSSAYEDLVARTANREEQTGEHTYGIIYKIEPGAMVR</sequence>
<comment type="caution">
    <text evidence="1">The sequence shown here is derived from an EMBL/GenBank/DDBJ whole genome shotgun (WGS) entry which is preliminary data.</text>
</comment>
<dbReference type="EMBL" id="CAXKWB010007665">
    <property type="protein sequence ID" value="CAL4087998.1"/>
    <property type="molecule type" value="Genomic_DNA"/>
</dbReference>
<reference evidence="1 2" key="1">
    <citation type="submission" date="2024-05" db="EMBL/GenBank/DDBJ databases">
        <authorList>
            <person name="Wallberg A."/>
        </authorList>
    </citation>
    <scope>NUCLEOTIDE SEQUENCE [LARGE SCALE GENOMIC DNA]</scope>
</reference>
<gene>
    <name evidence="1" type="ORF">MNOR_LOCUS13417</name>
</gene>